<dbReference type="PANTHER" id="PTHR36117">
    <property type="entry name" value="4-HYDROXYPHENYLACETATE 3-MONOOXYGENASE-RELATED"/>
    <property type="match status" value="1"/>
</dbReference>
<gene>
    <name evidence="6" type="primary">abfD</name>
    <name evidence="6" type="ORF">MOST_03300</name>
</gene>
<dbReference type="Gene3D" id="1.10.3140.10">
    <property type="entry name" value="4-hydroxybutyryl-coa dehydratase, domain 1"/>
    <property type="match status" value="1"/>
</dbReference>
<dbReference type="PIRSF" id="PIRSF000331">
    <property type="entry name" value="HpaA_HpaB"/>
    <property type="match status" value="1"/>
</dbReference>
<proteinExistence type="predicted"/>
<dbReference type="AlphaFoldDB" id="A0A9X7J6B6"/>
<dbReference type="InterPro" id="IPR004925">
    <property type="entry name" value="HpaB/PvcC/4-BUDH"/>
</dbReference>
<keyword evidence="1" id="KW-0285">Flavoprotein</keyword>
<dbReference type="EC" id="4.2.1.120" evidence="6"/>
<evidence type="ECO:0000256" key="3">
    <source>
        <dbReference type="ARBA" id="ARBA00023002"/>
    </source>
</evidence>
<dbReference type="InterPro" id="IPR024674">
    <property type="entry name" value="HpaB/PvcC/4-BUDH_N"/>
</dbReference>
<keyword evidence="7" id="KW-1185">Reference proteome</keyword>
<name>A0A9X7J6B6_9FIRM</name>
<reference evidence="6 7" key="1">
    <citation type="submission" date="2018-03" db="EMBL/GenBank/DDBJ databases">
        <title>Genome sequence of Moorella stamsii DSM 26217.</title>
        <authorList>
            <person name="Poehlein A."/>
            <person name="Daniel R."/>
        </authorList>
    </citation>
    <scope>NUCLEOTIDE SEQUENCE [LARGE SCALE GENOMIC DNA]</scope>
    <source>
        <strain evidence="7">DSM 26217</strain>
    </source>
</reference>
<keyword evidence="3" id="KW-0560">Oxidoreductase</keyword>
<dbReference type="Pfam" id="PF11794">
    <property type="entry name" value="HpaB_N"/>
    <property type="match status" value="1"/>
</dbReference>
<comment type="caution">
    <text evidence="6">The sequence shown here is derived from an EMBL/GenBank/DDBJ whole genome shotgun (WGS) entry which is preliminary data.</text>
</comment>
<dbReference type="SUPFAM" id="SSF47203">
    <property type="entry name" value="Acyl-CoA dehydrogenase C-terminal domain-like"/>
    <property type="match status" value="1"/>
</dbReference>
<dbReference type="Proteomes" id="UP000239430">
    <property type="component" value="Unassembled WGS sequence"/>
</dbReference>
<accession>A0A9X7J6B6</accession>
<dbReference type="GO" id="GO:0016627">
    <property type="term" value="F:oxidoreductase activity, acting on the CH-CH group of donors"/>
    <property type="evidence" value="ECO:0007669"/>
    <property type="project" value="InterPro"/>
</dbReference>
<evidence type="ECO:0000256" key="2">
    <source>
        <dbReference type="ARBA" id="ARBA00022827"/>
    </source>
</evidence>
<dbReference type="InterPro" id="IPR024719">
    <property type="entry name" value="HpaB/PvcC/4-BUDH_C"/>
</dbReference>
<keyword evidence="2" id="KW-0274">FAD</keyword>
<evidence type="ECO:0000259" key="5">
    <source>
        <dbReference type="Pfam" id="PF11794"/>
    </source>
</evidence>
<dbReference type="PANTHER" id="PTHR36117:SF3">
    <property type="entry name" value="4-HYDROXYPHENYLACETATE 3-MONOOXYGENASE-RELATED"/>
    <property type="match status" value="1"/>
</dbReference>
<evidence type="ECO:0000259" key="4">
    <source>
        <dbReference type="Pfam" id="PF03241"/>
    </source>
</evidence>
<sequence length="487" mass="54158">MALRTAEEYIKGLRNQNREVYIHGEKVTNYVDHPCVRPVIESVALTFEKAFDPEFENWLVKDSDLVKGPVNRFLTVHKSQDDLVSRVQLLKMLTPQHGACVGARCVGQDAIHAAYITTYDIDKKYGTNYHERFCKWLAEMQEKDLAVSGMVTDSKADRSLRPEEQEDPDSYLHVVQERKDGIVVRGAKAHQSGALVADEHLVLPTETIRPEGKQYAIAFAVPADTPGIIHIYESPAGTVRRLLPGAGEMDFGNATYGVHGASLVIFNDVFIPWERVFMYQEADFSTEMVEYFARMHRLAFCGCKAGHCDILLGACMLAVEYIGLTKASHIWEKLVTMFQNSELSYGCAIGAARLGYATPSGGYMPDVSLTNAAKLQGGRAVAENANLAMDIGGGLLCTIPTQKDWENGEIREYINKYFRGKAGISTENRIRISRLIEYLMGQSSVIPAESILGGGPPETQRVMLRVTLRQRAGWMKERAKVLAGIKE</sequence>
<dbReference type="InterPro" id="IPR046373">
    <property type="entry name" value="Acyl-CoA_Oxase/DH_mid-dom_sf"/>
</dbReference>
<dbReference type="InterPro" id="IPR036250">
    <property type="entry name" value="AcylCo_DH-like_C"/>
</dbReference>
<dbReference type="SUPFAM" id="SSF56645">
    <property type="entry name" value="Acyl-CoA dehydrogenase NM domain-like"/>
    <property type="match status" value="1"/>
</dbReference>
<evidence type="ECO:0000313" key="7">
    <source>
        <dbReference type="Proteomes" id="UP000239430"/>
    </source>
</evidence>
<feature type="domain" description="HpaB/PvcC/4-BUDH N-terminal" evidence="5">
    <location>
        <begin position="5"/>
        <end position="278"/>
    </location>
</feature>
<protein>
    <submittedName>
        <fullName evidence="6">4-hydroxybutyryl-CoA dehydratase/vinylacetyl-CoA-Delta-isomerase</fullName>
        <ecNumber evidence="6">4.2.1.120</ecNumber>
    </submittedName>
</protein>
<dbReference type="EMBL" id="PVXL01000014">
    <property type="protein sequence ID" value="PRR77117.1"/>
    <property type="molecule type" value="Genomic_DNA"/>
</dbReference>
<dbReference type="RefSeq" id="WP_054936112.1">
    <property type="nucleotide sequence ID" value="NZ_PVXL01000014.1"/>
</dbReference>
<dbReference type="GO" id="GO:0043721">
    <property type="term" value="F:4-hydroxybutanoyl-CoA dehydratase activity"/>
    <property type="evidence" value="ECO:0007669"/>
    <property type="project" value="UniProtKB-EC"/>
</dbReference>
<organism evidence="6 7">
    <name type="scientific">Neomoorella stamsii</name>
    <dbReference type="NCBI Taxonomy" id="1266720"/>
    <lineage>
        <taxon>Bacteria</taxon>
        <taxon>Bacillati</taxon>
        <taxon>Bacillota</taxon>
        <taxon>Clostridia</taxon>
        <taxon>Neomoorellales</taxon>
        <taxon>Neomoorellaceae</taxon>
        <taxon>Neomoorella</taxon>
    </lineage>
</organism>
<feature type="domain" description="HpaB/PvcC/4-BUDH C-terminal" evidence="4">
    <location>
        <begin position="287"/>
        <end position="465"/>
    </location>
</feature>
<dbReference type="InterPro" id="IPR009100">
    <property type="entry name" value="AcylCoA_DH/oxidase_NM_dom_sf"/>
</dbReference>
<evidence type="ECO:0000256" key="1">
    <source>
        <dbReference type="ARBA" id="ARBA00022630"/>
    </source>
</evidence>
<dbReference type="Gene3D" id="2.40.110.10">
    <property type="entry name" value="Butyryl-CoA Dehydrogenase, subunit A, domain 2"/>
    <property type="match status" value="1"/>
</dbReference>
<dbReference type="Pfam" id="PF03241">
    <property type="entry name" value="HpaB"/>
    <property type="match status" value="1"/>
</dbReference>
<evidence type="ECO:0000313" key="6">
    <source>
        <dbReference type="EMBL" id="PRR77117.1"/>
    </source>
</evidence>
<dbReference type="Gene3D" id="1.20.140.10">
    <property type="entry name" value="Butyryl-CoA Dehydrogenase, subunit A, domain 3"/>
    <property type="match status" value="1"/>
</dbReference>
<keyword evidence="6" id="KW-0456">Lyase</keyword>